<reference evidence="1 2" key="1">
    <citation type="journal article" date="2016" name="Nat. Commun.">
        <title>Thousands of microbial genomes shed light on interconnected biogeochemical processes in an aquifer system.</title>
        <authorList>
            <person name="Anantharaman K."/>
            <person name="Brown C.T."/>
            <person name="Hug L.A."/>
            <person name="Sharon I."/>
            <person name="Castelle C.J."/>
            <person name="Probst A.J."/>
            <person name="Thomas B.C."/>
            <person name="Singh A."/>
            <person name="Wilkins M.J."/>
            <person name="Karaoz U."/>
            <person name="Brodie E.L."/>
            <person name="Williams K.H."/>
            <person name="Hubbard S.S."/>
            <person name="Banfield J.F."/>
        </authorList>
    </citation>
    <scope>NUCLEOTIDE SEQUENCE [LARGE SCALE GENOMIC DNA]</scope>
</reference>
<dbReference type="AlphaFoldDB" id="A0A1F6D811"/>
<evidence type="ECO:0000313" key="1">
    <source>
        <dbReference type="EMBL" id="OGG57584.1"/>
    </source>
</evidence>
<evidence type="ECO:0000313" key="2">
    <source>
        <dbReference type="Proteomes" id="UP000177958"/>
    </source>
</evidence>
<comment type="caution">
    <text evidence="1">The sequence shown here is derived from an EMBL/GenBank/DDBJ whole genome shotgun (WGS) entry which is preliminary data.</text>
</comment>
<protein>
    <submittedName>
        <fullName evidence="1">Uncharacterized protein</fullName>
    </submittedName>
</protein>
<gene>
    <name evidence="1" type="ORF">A2853_02725</name>
</gene>
<name>A0A1F6D811_9BACT</name>
<dbReference type="EMBL" id="MFKX01000020">
    <property type="protein sequence ID" value="OGG57584.1"/>
    <property type="molecule type" value="Genomic_DNA"/>
</dbReference>
<proteinExistence type="predicted"/>
<organism evidence="1 2">
    <name type="scientific">Candidatus Kaiserbacteria bacterium RIFCSPHIGHO2_01_FULL_55_17</name>
    <dbReference type="NCBI Taxonomy" id="1798484"/>
    <lineage>
        <taxon>Bacteria</taxon>
        <taxon>Candidatus Kaiseribacteriota</taxon>
    </lineage>
</organism>
<dbReference type="Proteomes" id="UP000177958">
    <property type="component" value="Unassembled WGS sequence"/>
</dbReference>
<accession>A0A1F6D811</accession>
<sequence length="138" mass="15236">MLRTAFGLVIVILVIAAGVYFLGTPRAEAPTTDEYGWQLVQFPENAESDIPRATVNLRAGETKHALGEFDGVCFVIEELQWELLENEKTGVICWWAGSGKEIGIFTEDGRDVVKVGELDEGLSDDIGFRGNFETILEL</sequence>